<dbReference type="GO" id="GO:0005737">
    <property type="term" value="C:cytoplasm"/>
    <property type="evidence" value="ECO:0007669"/>
    <property type="project" value="TreeGrafter"/>
</dbReference>
<feature type="signal peptide" evidence="2">
    <location>
        <begin position="1"/>
        <end position="17"/>
    </location>
</feature>
<dbReference type="Proteomes" id="UP001487740">
    <property type="component" value="Unassembled WGS sequence"/>
</dbReference>
<organism evidence="3 4">
    <name type="scientific">Scylla paramamosain</name>
    <name type="common">Mud crab</name>
    <dbReference type="NCBI Taxonomy" id="85552"/>
    <lineage>
        <taxon>Eukaryota</taxon>
        <taxon>Metazoa</taxon>
        <taxon>Ecdysozoa</taxon>
        <taxon>Arthropoda</taxon>
        <taxon>Crustacea</taxon>
        <taxon>Multicrustacea</taxon>
        <taxon>Malacostraca</taxon>
        <taxon>Eumalacostraca</taxon>
        <taxon>Eucarida</taxon>
        <taxon>Decapoda</taxon>
        <taxon>Pleocyemata</taxon>
        <taxon>Brachyura</taxon>
        <taxon>Eubrachyura</taxon>
        <taxon>Portunoidea</taxon>
        <taxon>Portunidae</taxon>
        <taxon>Portuninae</taxon>
        <taxon>Scylla</taxon>
    </lineage>
</organism>
<evidence type="ECO:0000256" key="1">
    <source>
        <dbReference type="SAM" id="MobiDB-lite"/>
    </source>
</evidence>
<dbReference type="Gene3D" id="2.40.128.20">
    <property type="match status" value="1"/>
</dbReference>
<comment type="caution">
    <text evidence="3">The sequence shown here is derived from an EMBL/GenBank/DDBJ whole genome shotgun (WGS) entry which is preliminary data.</text>
</comment>
<evidence type="ECO:0000313" key="3">
    <source>
        <dbReference type="EMBL" id="KAK8381486.1"/>
    </source>
</evidence>
<dbReference type="PANTHER" id="PTHR10612">
    <property type="entry name" value="APOLIPOPROTEIN D"/>
    <property type="match status" value="1"/>
</dbReference>
<evidence type="ECO:0000256" key="2">
    <source>
        <dbReference type="SAM" id="SignalP"/>
    </source>
</evidence>
<keyword evidence="4" id="KW-1185">Reference proteome</keyword>
<dbReference type="GO" id="GO:0006629">
    <property type="term" value="P:lipid metabolic process"/>
    <property type="evidence" value="ECO:0007669"/>
    <property type="project" value="TreeGrafter"/>
</dbReference>
<dbReference type="SUPFAM" id="SSF50814">
    <property type="entry name" value="Lipocalins"/>
    <property type="match status" value="1"/>
</dbReference>
<evidence type="ECO:0008006" key="5">
    <source>
        <dbReference type="Google" id="ProtNLM"/>
    </source>
</evidence>
<proteinExistence type="predicted"/>
<accession>A0AAW0T3D5</accession>
<keyword evidence="2" id="KW-0732">Signal</keyword>
<name>A0AAW0T3D5_SCYPA</name>
<dbReference type="InterPro" id="IPR012674">
    <property type="entry name" value="Calycin"/>
</dbReference>
<gene>
    <name evidence="3" type="ORF">O3P69_018514</name>
</gene>
<feature type="region of interest" description="Disordered" evidence="1">
    <location>
        <begin position="187"/>
        <end position="215"/>
    </location>
</feature>
<protein>
    <recommendedName>
        <fullName evidence="5">Lipocalin/cytosolic fatty-acid binding domain-containing protein</fullName>
    </recommendedName>
</protein>
<reference evidence="3 4" key="1">
    <citation type="submission" date="2023-03" db="EMBL/GenBank/DDBJ databases">
        <title>High-quality genome of Scylla paramamosain provides insights in environmental adaptation.</title>
        <authorList>
            <person name="Zhang L."/>
        </authorList>
    </citation>
    <scope>NUCLEOTIDE SEQUENCE [LARGE SCALE GENOMIC DNA]</scope>
    <source>
        <strain evidence="3">LZ_2023a</strain>
        <tissue evidence="3">Muscle</tissue>
    </source>
</reference>
<dbReference type="GO" id="GO:0000302">
    <property type="term" value="P:response to reactive oxygen species"/>
    <property type="evidence" value="ECO:0007669"/>
    <property type="project" value="TreeGrafter"/>
</dbReference>
<dbReference type="EMBL" id="JARAKH010000040">
    <property type="protein sequence ID" value="KAK8381486.1"/>
    <property type="molecule type" value="Genomic_DNA"/>
</dbReference>
<dbReference type="PANTHER" id="PTHR10612:SF49">
    <property type="entry name" value="APOLIPOPROTEIN D-LIKE PROTEIN"/>
    <property type="match status" value="1"/>
</dbReference>
<evidence type="ECO:0000313" key="4">
    <source>
        <dbReference type="Proteomes" id="UP001487740"/>
    </source>
</evidence>
<sequence length="230" mass="25244">MVMVVVVVMVAVPSSVAFKLKSGSCPKIPGVETLDMEKFHGMWYVMESFDGREECVTWNITKGNVNGTWYIQEMKGSGILNAVGVSGTSLTTGTLTEASDGSGNMRVNWPLNLAGSYAFTVHDTDYDNYAGVVMCQSFLLAHRQNGIVLSRTPKIRVDQRQMARGRFEGLVVEYYTRVKQSICQRYRPPISGGAGSSDAGPLGGSGGDMSQEQRNRETIGDQFYGYMHDH</sequence>
<feature type="chain" id="PRO_5043844481" description="Lipocalin/cytosolic fatty-acid binding domain-containing protein" evidence="2">
    <location>
        <begin position="18"/>
        <end position="230"/>
    </location>
</feature>
<dbReference type="AlphaFoldDB" id="A0AAW0T3D5"/>